<accession>A0AA38I8C5</accession>
<name>A0AA38I8C5_9CUCU</name>
<dbReference type="EMBL" id="JALNTZ010000006">
    <property type="protein sequence ID" value="KAJ3649124.1"/>
    <property type="molecule type" value="Genomic_DNA"/>
</dbReference>
<dbReference type="Proteomes" id="UP001168821">
    <property type="component" value="Unassembled WGS sequence"/>
</dbReference>
<proteinExistence type="predicted"/>
<protein>
    <submittedName>
        <fullName evidence="1">Uncharacterized protein</fullName>
    </submittedName>
</protein>
<comment type="caution">
    <text evidence="1">The sequence shown here is derived from an EMBL/GenBank/DDBJ whole genome shotgun (WGS) entry which is preliminary data.</text>
</comment>
<organism evidence="1 2">
    <name type="scientific">Zophobas morio</name>
    <dbReference type="NCBI Taxonomy" id="2755281"/>
    <lineage>
        <taxon>Eukaryota</taxon>
        <taxon>Metazoa</taxon>
        <taxon>Ecdysozoa</taxon>
        <taxon>Arthropoda</taxon>
        <taxon>Hexapoda</taxon>
        <taxon>Insecta</taxon>
        <taxon>Pterygota</taxon>
        <taxon>Neoptera</taxon>
        <taxon>Endopterygota</taxon>
        <taxon>Coleoptera</taxon>
        <taxon>Polyphaga</taxon>
        <taxon>Cucujiformia</taxon>
        <taxon>Tenebrionidae</taxon>
        <taxon>Zophobas</taxon>
    </lineage>
</organism>
<evidence type="ECO:0000313" key="1">
    <source>
        <dbReference type="EMBL" id="KAJ3649124.1"/>
    </source>
</evidence>
<gene>
    <name evidence="1" type="ORF">Zmor_020884</name>
</gene>
<dbReference type="AlphaFoldDB" id="A0AA38I8C5"/>
<reference evidence="1" key="1">
    <citation type="journal article" date="2023" name="G3 (Bethesda)">
        <title>Whole genome assemblies of Zophobas morio and Tenebrio molitor.</title>
        <authorList>
            <person name="Kaur S."/>
            <person name="Stinson S.A."/>
            <person name="diCenzo G.C."/>
        </authorList>
    </citation>
    <scope>NUCLEOTIDE SEQUENCE</scope>
    <source>
        <strain evidence="1">QUZm001</strain>
    </source>
</reference>
<sequence length="113" mass="12891">MAWEKSDRILSSFYLIYGSLSTSLCNSIALKLNESCAYTRFEVPASRKFCITKIFQGRSTLLANGEQLSKFFMDESRCEKSLMVLHCVAQPFPMKKTEKVELAVSEAWKYGLI</sequence>
<evidence type="ECO:0000313" key="2">
    <source>
        <dbReference type="Proteomes" id="UP001168821"/>
    </source>
</evidence>
<keyword evidence="2" id="KW-1185">Reference proteome</keyword>